<name>A0A7J6KQU1_PERCH</name>
<evidence type="ECO:0008006" key="4">
    <source>
        <dbReference type="Google" id="ProtNLM"/>
    </source>
</evidence>
<comment type="caution">
    <text evidence="2">The sequence shown here is derived from an EMBL/GenBank/DDBJ whole genome shotgun (WGS) entry which is preliminary data.</text>
</comment>
<evidence type="ECO:0000313" key="3">
    <source>
        <dbReference type="Proteomes" id="UP000591131"/>
    </source>
</evidence>
<gene>
    <name evidence="2" type="ORF">FOL47_002011</name>
</gene>
<organism evidence="2 3">
    <name type="scientific">Perkinsus chesapeaki</name>
    <name type="common">Clam parasite</name>
    <name type="synonym">Perkinsus andrewsi</name>
    <dbReference type="NCBI Taxonomy" id="330153"/>
    <lineage>
        <taxon>Eukaryota</taxon>
        <taxon>Sar</taxon>
        <taxon>Alveolata</taxon>
        <taxon>Perkinsozoa</taxon>
        <taxon>Perkinsea</taxon>
        <taxon>Perkinsida</taxon>
        <taxon>Perkinsidae</taxon>
        <taxon>Perkinsus</taxon>
    </lineage>
</organism>
<dbReference type="Proteomes" id="UP000591131">
    <property type="component" value="Unassembled WGS sequence"/>
</dbReference>
<reference evidence="2 3" key="1">
    <citation type="submission" date="2020-04" db="EMBL/GenBank/DDBJ databases">
        <title>Perkinsus chesapeaki whole genome sequence.</title>
        <authorList>
            <person name="Bogema D.R."/>
        </authorList>
    </citation>
    <scope>NUCLEOTIDE SEQUENCE [LARGE SCALE GENOMIC DNA]</scope>
    <source>
        <strain evidence="2">ATCC PRA-425</strain>
    </source>
</reference>
<protein>
    <recommendedName>
        <fullName evidence="4">MULE transposase domain-containing protein</fullName>
    </recommendedName>
</protein>
<evidence type="ECO:0000256" key="1">
    <source>
        <dbReference type="SAM" id="MobiDB-lite"/>
    </source>
</evidence>
<keyword evidence="3" id="KW-1185">Reference proteome</keyword>
<feature type="non-terminal residue" evidence="2">
    <location>
        <position position="542"/>
    </location>
</feature>
<dbReference type="AlphaFoldDB" id="A0A7J6KQU1"/>
<sequence length="542" mass="60370">MNPQQDPIRLLEGLLEQLRSGAPSDPPQAPPRKPGRGPAAVYVEASDEVFPTLQDAERELSGLAGLPAGMKMIANNQYSRGIQRYRCPYQRKKGWDKCPFAMRVEAGSDGKGFRIFRHEDHPPHIELPGAEGSVNRNRILCDEAVKVVTVSCHSGATARGTFKALREGKLLPIDKPVSDRQLKKSIYNLRHKVRLNNPSRPRPNSAALIDIDIFCREHEDVPLDPHEAFCLSFSPASDIGTVQEAKDSGIDMWYYFTTPFLLERGCNYSTLCMDYTHSLSYCPFPTVLVGGITPPGSFHIIMMGVTLHENSASIEIGLRALLEKAATRDLTYAPMGLLCDSAPCFTAGFSRVFGECRALGLSNDLAIQQPSNSGADGLRARLYCYVHMWRQTLRHTAPMLRNSACNKEQYEALRLELKHDVLSLQRVPEEYHFPILAKLLAVKWTAIHAEAWAYFSKTWLIQYGNWYQKCSNDIVPPTIGRTSNGVEGTNAALKRGGINVNLSLSSLLSEVMSALSDYSTLGSIEEPEEFKPSRDQVMHGFR</sequence>
<evidence type="ECO:0000313" key="2">
    <source>
        <dbReference type="EMBL" id="KAF4649528.1"/>
    </source>
</evidence>
<dbReference type="OrthoDB" id="10464282at2759"/>
<dbReference type="EMBL" id="JAAPAO010001507">
    <property type="protein sequence ID" value="KAF4649528.1"/>
    <property type="molecule type" value="Genomic_DNA"/>
</dbReference>
<feature type="region of interest" description="Disordered" evidence="1">
    <location>
        <begin position="19"/>
        <end position="38"/>
    </location>
</feature>
<proteinExistence type="predicted"/>
<accession>A0A7J6KQU1</accession>